<dbReference type="Proteomes" id="UP001140510">
    <property type="component" value="Unassembled WGS sequence"/>
</dbReference>
<proteinExistence type="predicted"/>
<evidence type="ECO:0000313" key="2">
    <source>
        <dbReference type="Proteomes" id="UP001140510"/>
    </source>
</evidence>
<comment type="caution">
    <text evidence="1">The sequence shown here is derived from an EMBL/GenBank/DDBJ whole genome shotgun (WGS) entry which is preliminary data.</text>
</comment>
<dbReference type="EMBL" id="JAPEVA010000141">
    <property type="protein sequence ID" value="KAJ4398028.1"/>
    <property type="molecule type" value="Genomic_DNA"/>
</dbReference>
<organism evidence="1 2">
    <name type="scientific">Didymella pomorum</name>
    <dbReference type="NCBI Taxonomy" id="749634"/>
    <lineage>
        <taxon>Eukaryota</taxon>
        <taxon>Fungi</taxon>
        <taxon>Dikarya</taxon>
        <taxon>Ascomycota</taxon>
        <taxon>Pezizomycotina</taxon>
        <taxon>Dothideomycetes</taxon>
        <taxon>Pleosporomycetidae</taxon>
        <taxon>Pleosporales</taxon>
        <taxon>Pleosporineae</taxon>
        <taxon>Didymellaceae</taxon>
        <taxon>Didymella</taxon>
    </lineage>
</organism>
<name>A0A9W8Z517_9PLEO</name>
<feature type="non-terminal residue" evidence="1">
    <location>
        <position position="56"/>
    </location>
</feature>
<keyword evidence="2" id="KW-1185">Reference proteome</keyword>
<evidence type="ECO:0000313" key="1">
    <source>
        <dbReference type="EMBL" id="KAJ4398028.1"/>
    </source>
</evidence>
<accession>A0A9W8Z517</accession>
<protein>
    <submittedName>
        <fullName evidence="1">Uncharacterized protein</fullName>
    </submittedName>
</protein>
<reference evidence="1" key="1">
    <citation type="submission" date="2022-10" db="EMBL/GenBank/DDBJ databases">
        <title>Tapping the CABI collections for fungal endophytes: first genome assemblies for Collariella, Neodidymelliopsis, Ascochyta clinopodiicola, Didymella pomorum, Didymosphaeria variabile, Neocosmospora piperis and Neocucurbitaria cava.</title>
        <authorList>
            <person name="Hill R."/>
        </authorList>
    </citation>
    <scope>NUCLEOTIDE SEQUENCE</scope>
    <source>
        <strain evidence="1">IMI 355091</strain>
    </source>
</reference>
<sequence length="56" mass="6213">MKPHVTTKLYTLLNTALTVARRREPENEGIAIFAAIIDAITEARGVALDVYEVPPY</sequence>
<gene>
    <name evidence="1" type="ORF">N0V91_010493</name>
</gene>
<dbReference type="AlphaFoldDB" id="A0A9W8Z517"/>